<feature type="coiled-coil region" evidence="1">
    <location>
        <begin position="77"/>
        <end position="104"/>
    </location>
</feature>
<feature type="coiled-coil region" evidence="1">
    <location>
        <begin position="274"/>
        <end position="417"/>
    </location>
</feature>
<dbReference type="InterPro" id="IPR038834">
    <property type="entry name" value="CCDC175"/>
</dbReference>
<feature type="compositionally biased region" description="Low complexity" evidence="2">
    <location>
        <begin position="666"/>
        <end position="677"/>
    </location>
</feature>
<feature type="coiled-coil region" evidence="1">
    <location>
        <begin position="450"/>
        <end position="595"/>
    </location>
</feature>
<gene>
    <name evidence="3" type="ORF">C0Q70_13983</name>
</gene>
<evidence type="ECO:0000256" key="2">
    <source>
        <dbReference type="SAM" id="MobiDB-lite"/>
    </source>
</evidence>
<comment type="caution">
    <text evidence="3">The sequence shown here is derived from an EMBL/GenBank/DDBJ whole genome shotgun (WGS) entry which is preliminary data.</text>
</comment>
<sequence>MQSDKFGFRSSDLENIDMVIEALHDLEAERKQMHMLLETETIKSSVLRHQLKLLPGQIRDEIKEAVLAARQLNANVLWELQQRLENMNNSIAALDEKAQELEKENAVLYPERELLKQQHEEIISQLNQGMADKAEMQISLNETRDNVRQTNQDIVDLEDGILQLKEDLIQERTQARQEKKKLKEAVADTDQKTREQKAQNVIKKKELDVAQEQLLESKGKIDVFNKNIEQSEKSRARLEEEERTLILQISDQLKKNDQIRIKGVQILNERIQEERDFEKKQKELIRKIKKSEADLDAEDKRTVALEKQKDELLAGLQERETTKREDKKRISELDERLQIVKAALNSKSEEIGRLQTETVDMESQTVALIESHQAVLAQLKKQIEECRDLLSKERKERMEAQVQKDAVSKTLDDLKMETQTFMTEMSGSIQDGKRRHVELSNEGMQLQKDLKENETQISALSADLEMAQNKYQEMFSKMKTYVDALKEEVQFLENAKREKSKHLEEQTPIFNDLEEHFEKRTQDFEKMKKDVVVMKNQRQSLEDAVRKAKREKDGLKIPQSCMRLEKELADLQVKMKELEQMKIGLEAELAEQKNDLIKKWDTDAMMQKFFATRDEAIAEAFSKLLTHTSEREHKIDQVTTRLNEELQELSQFLDSIASRRPPGTGRQVRSTVTSQQSRRSRSRSKSNEREISSRGSQRRSHSREQSRSQSQSLQHKGITFDDKENA</sequence>
<protein>
    <submittedName>
        <fullName evidence="3">Uncharacterized protein</fullName>
    </submittedName>
</protein>
<dbReference type="AlphaFoldDB" id="A0A2T7NYR9"/>
<dbReference type="OrthoDB" id="10031759at2759"/>
<dbReference type="PANTHER" id="PTHR35347:SF1">
    <property type="entry name" value="COILED-COIL DOMAIN-CONTAINING PROTEIN 175"/>
    <property type="match status" value="1"/>
</dbReference>
<feature type="region of interest" description="Disordered" evidence="2">
    <location>
        <begin position="654"/>
        <end position="726"/>
    </location>
</feature>
<dbReference type="Proteomes" id="UP000245119">
    <property type="component" value="Linkage Group LG8"/>
</dbReference>
<keyword evidence="4" id="KW-1185">Reference proteome</keyword>
<evidence type="ECO:0000313" key="3">
    <source>
        <dbReference type="EMBL" id="PVD26312.1"/>
    </source>
</evidence>
<name>A0A2T7NYR9_POMCA</name>
<keyword evidence="1" id="KW-0175">Coiled coil</keyword>
<evidence type="ECO:0000313" key="4">
    <source>
        <dbReference type="Proteomes" id="UP000245119"/>
    </source>
</evidence>
<proteinExistence type="predicted"/>
<feature type="coiled-coil region" evidence="1">
    <location>
        <begin position="133"/>
        <end position="248"/>
    </location>
</feature>
<evidence type="ECO:0000256" key="1">
    <source>
        <dbReference type="SAM" id="Coils"/>
    </source>
</evidence>
<organism evidence="3 4">
    <name type="scientific">Pomacea canaliculata</name>
    <name type="common">Golden apple snail</name>
    <dbReference type="NCBI Taxonomy" id="400727"/>
    <lineage>
        <taxon>Eukaryota</taxon>
        <taxon>Metazoa</taxon>
        <taxon>Spiralia</taxon>
        <taxon>Lophotrochozoa</taxon>
        <taxon>Mollusca</taxon>
        <taxon>Gastropoda</taxon>
        <taxon>Caenogastropoda</taxon>
        <taxon>Architaenioglossa</taxon>
        <taxon>Ampullarioidea</taxon>
        <taxon>Ampullariidae</taxon>
        <taxon>Pomacea</taxon>
    </lineage>
</organism>
<dbReference type="PANTHER" id="PTHR35347">
    <property type="entry name" value="COILED-COIL DOMAIN-CONTAINING PROTEIN 175"/>
    <property type="match status" value="1"/>
</dbReference>
<dbReference type="EMBL" id="PZQS01000008">
    <property type="protein sequence ID" value="PVD26312.1"/>
    <property type="molecule type" value="Genomic_DNA"/>
</dbReference>
<reference evidence="3 4" key="1">
    <citation type="submission" date="2018-04" db="EMBL/GenBank/DDBJ databases">
        <title>The genome of golden apple snail Pomacea canaliculata provides insight into stress tolerance and invasive adaptation.</title>
        <authorList>
            <person name="Liu C."/>
            <person name="Liu B."/>
            <person name="Ren Y."/>
            <person name="Zhang Y."/>
            <person name="Wang H."/>
            <person name="Li S."/>
            <person name="Jiang F."/>
            <person name="Yin L."/>
            <person name="Zhang G."/>
            <person name="Qian W."/>
            <person name="Fan W."/>
        </authorList>
    </citation>
    <scope>NUCLEOTIDE SEQUENCE [LARGE SCALE GENOMIC DNA]</scope>
    <source>
        <strain evidence="3">SZHN2017</strain>
        <tissue evidence="3">Muscle</tissue>
    </source>
</reference>
<dbReference type="STRING" id="400727.A0A2T7NYR9"/>
<accession>A0A2T7NYR9</accession>